<name>A0A6J7QIE0_9ZZZZ</name>
<accession>A0A6J7QIE0</accession>
<sequence length="176" mass="19000">MQFGAFPWLADYLASLVGDFVEASELGIGQLLKSVAQVARTVAGPGRGSAEPLVEAIQSPAQRAVFDRMTGLMSLLEGHADVVMDDVGPKVIPSVALIRERFTQRRKNPSALDSVARKVLGMDVKLRQYSEGAEFVRAVVDSVGMSGFNAVWTSPESLPTRAEIRAPEQWLARMAG</sequence>
<reference evidence="1" key="1">
    <citation type="submission" date="2020-05" db="EMBL/GenBank/DDBJ databases">
        <authorList>
            <person name="Chiriac C."/>
            <person name="Salcher M."/>
            <person name="Ghai R."/>
            <person name="Kavagutti S V."/>
        </authorList>
    </citation>
    <scope>NUCLEOTIDE SEQUENCE</scope>
</reference>
<dbReference type="NCBIfam" id="TIGR03883">
    <property type="entry name" value="DUF2342_F420"/>
    <property type="match status" value="1"/>
</dbReference>
<dbReference type="InterPro" id="IPR022454">
    <property type="entry name" value="CHP03883_F420-assoc"/>
</dbReference>
<dbReference type="PANTHER" id="PTHR39420:SF1">
    <property type="entry name" value="HYDROLASE"/>
    <property type="match status" value="1"/>
</dbReference>
<dbReference type="EMBL" id="CAFBPD010000207">
    <property type="protein sequence ID" value="CAB5016891.1"/>
    <property type="molecule type" value="Genomic_DNA"/>
</dbReference>
<dbReference type="PANTHER" id="PTHR39420">
    <property type="match status" value="1"/>
</dbReference>
<evidence type="ECO:0000313" key="1">
    <source>
        <dbReference type="EMBL" id="CAB5016891.1"/>
    </source>
</evidence>
<proteinExistence type="predicted"/>
<organism evidence="1">
    <name type="scientific">freshwater metagenome</name>
    <dbReference type="NCBI Taxonomy" id="449393"/>
    <lineage>
        <taxon>unclassified sequences</taxon>
        <taxon>metagenomes</taxon>
        <taxon>ecological metagenomes</taxon>
    </lineage>
</organism>
<dbReference type="NCBIfam" id="TIGR03624">
    <property type="entry name" value="putative hydrolase"/>
    <property type="match status" value="1"/>
</dbReference>
<dbReference type="AlphaFoldDB" id="A0A6J7QIE0"/>
<dbReference type="Pfam" id="PF10103">
    <property type="entry name" value="Zincin_2"/>
    <property type="match status" value="1"/>
</dbReference>
<dbReference type="InterPro" id="IPR018766">
    <property type="entry name" value="Zinicin_2"/>
</dbReference>
<gene>
    <name evidence="1" type="ORF">UFOPK4061_01169</name>
</gene>
<protein>
    <submittedName>
        <fullName evidence="1">Unannotated protein</fullName>
    </submittedName>
</protein>
<dbReference type="SUPFAM" id="SSF55486">
    <property type="entry name" value="Metalloproteases ('zincins'), catalytic domain"/>
    <property type="match status" value="1"/>
</dbReference>